<evidence type="ECO:0000313" key="3">
    <source>
        <dbReference type="EnsemblMetazoa" id="ISCW013773-PA"/>
    </source>
</evidence>
<reference evidence="2 4" key="1">
    <citation type="submission" date="2008-03" db="EMBL/GenBank/DDBJ databases">
        <title>Annotation of Ixodes scapularis.</title>
        <authorList>
            <consortium name="Ixodes scapularis Genome Project Consortium"/>
            <person name="Caler E."/>
            <person name="Hannick L.I."/>
            <person name="Bidwell S."/>
            <person name="Joardar V."/>
            <person name="Thiagarajan M."/>
            <person name="Amedeo P."/>
            <person name="Galinsky K.J."/>
            <person name="Schobel S."/>
            <person name="Inman J."/>
            <person name="Hostetler J."/>
            <person name="Miller J."/>
            <person name="Hammond M."/>
            <person name="Megy K."/>
            <person name="Lawson D."/>
            <person name="Kodira C."/>
            <person name="Sutton G."/>
            <person name="Meyer J."/>
            <person name="Hill C.A."/>
            <person name="Birren B."/>
            <person name="Nene V."/>
            <person name="Collins F."/>
            <person name="Alarcon-Chaidez F."/>
            <person name="Wikel S."/>
            <person name="Strausberg R."/>
        </authorList>
    </citation>
    <scope>NUCLEOTIDE SEQUENCE [LARGE SCALE GENOMIC DNA]</scope>
    <source>
        <strain evidence="4">Wikel</strain>
        <strain evidence="2">Wikel colony</strain>
    </source>
</reference>
<dbReference type="EMBL" id="ABJB010175406">
    <property type="status" value="NOT_ANNOTATED_CDS"/>
    <property type="molecule type" value="Genomic_DNA"/>
</dbReference>
<accession>B7QKI4</accession>
<dbReference type="VEuPathDB" id="VectorBase:ISCI013773"/>
<dbReference type="EnsemblMetazoa" id="ISCW013773-RA">
    <property type="protein sequence ID" value="ISCW013773-PA"/>
    <property type="gene ID" value="ISCW013773"/>
</dbReference>
<keyword evidence="4" id="KW-1185">Reference proteome</keyword>
<dbReference type="PaxDb" id="6945-B7QKI4"/>
<feature type="region of interest" description="Disordered" evidence="1">
    <location>
        <begin position="1"/>
        <end position="27"/>
    </location>
</feature>
<evidence type="ECO:0000313" key="2">
    <source>
        <dbReference type="EMBL" id="EEC19356.1"/>
    </source>
</evidence>
<feature type="region of interest" description="Disordered" evidence="1">
    <location>
        <begin position="50"/>
        <end position="72"/>
    </location>
</feature>
<dbReference type="VEuPathDB" id="VectorBase:ISCW013773"/>
<organism>
    <name type="scientific">Ixodes scapularis</name>
    <name type="common">Black-legged tick</name>
    <name type="synonym">Deer tick</name>
    <dbReference type="NCBI Taxonomy" id="6945"/>
    <lineage>
        <taxon>Eukaryota</taxon>
        <taxon>Metazoa</taxon>
        <taxon>Ecdysozoa</taxon>
        <taxon>Arthropoda</taxon>
        <taxon>Chelicerata</taxon>
        <taxon>Arachnida</taxon>
        <taxon>Acari</taxon>
        <taxon>Parasitiformes</taxon>
        <taxon>Ixodida</taxon>
        <taxon>Ixodoidea</taxon>
        <taxon>Ixodidae</taxon>
        <taxon>Ixodinae</taxon>
        <taxon>Ixodes</taxon>
    </lineage>
</organism>
<dbReference type="EMBL" id="DS959910">
    <property type="protein sequence ID" value="EEC19356.1"/>
    <property type="molecule type" value="Genomic_DNA"/>
</dbReference>
<dbReference type="Proteomes" id="UP000001555">
    <property type="component" value="Unassembled WGS sequence"/>
</dbReference>
<protein>
    <submittedName>
        <fullName evidence="2 3">Uncharacterized protein</fullName>
    </submittedName>
</protein>
<feature type="compositionally biased region" description="Polar residues" evidence="1">
    <location>
        <begin position="58"/>
        <end position="72"/>
    </location>
</feature>
<evidence type="ECO:0000256" key="1">
    <source>
        <dbReference type="SAM" id="MobiDB-lite"/>
    </source>
</evidence>
<evidence type="ECO:0000313" key="4">
    <source>
        <dbReference type="Proteomes" id="UP000001555"/>
    </source>
</evidence>
<reference evidence="3" key="2">
    <citation type="submission" date="2020-05" db="UniProtKB">
        <authorList>
            <consortium name="EnsemblMetazoa"/>
        </authorList>
    </citation>
    <scope>IDENTIFICATION</scope>
    <source>
        <strain evidence="3">wikel</strain>
    </source>
</reference>
<name>B7QKI4_IXOSC</name>
<dbReference type="HOGENOM" id="CLU_2725033_0_0_1"/>
<sequence>MLHEGQYRDVGDVRTTSKDVKDASKRTVAERRTVHAYSIDAILGLAKTTTGLRRCGSPSGTDSGSETASNGT</sequence>
<proteinExistence type="predicted"/>
<gene>
    <name evidence="2" type="ORF">IscW_ISCW013773</name>
</gene>
<dbReference type="InParanoid" id="B7QKI4"/>
<dbReference type="AlphaFoldDB" id="B7QKI4"/>